<evidence type="ECO:0000313" key="2">
    <source>
        <dbReference type="EMBL" id="KAK6357221.1"/>
    </source>
</evidence>
<keyword evidence="3" id="KW-1185">Reference proteome</keyword>
<accession>A0AAN8N5I5</accession>
<organism evidence="2 3">
    <name type="scientific">Orbilia javanica</name>
    <dbReference type="NCBI Taxonomy" id="47235"/>
    <lineage>
        <taxon>Eukaryota</taxon>
        <taxon>Fungi</taxon>
        <taxon>Dikarya</taxon>
        <taxon>Ascomycota</taxon>
        <taxon>Pezizomycotina</taxon>
        <taxon>Orbiliomycetes</taxon>
        <taxon>Orbiliales</taxon>
        <taxon>Orbiliaceae</taxon>
        <taxon>Orbilia</taxon>
    </lineage>
</organism>
<gene>
    <name evidence="2" type="ORF">TWF718_001544</name>
</gene>
<name>A0AAN8N5I5_9PEZI</name>
<dbReference type="Proteomes" id="UP001313282">
    <property type="component" value="Unassembled WGS sequence"/>
</dbReference>
<reference evidence="2 3" key="1">
    <citation type="submission" date="2019-10" db="EMBL/GenBank/DDBJ databases">
        <authorList>
            <person name="Palmer J.M."/>
        </authorList>
    </citation>
    <scope>NUCLEOTIDE SEQUENCE [LARGE SCALE GENOMIC DNA]</scope>
    <source>
        <strain evidence="2 3">TWF718</strain>
    </source>
</reference>
<comment type="caution">
    <text evidence="2">The sequence shown here is derived from an EMBL/GenBank/DDBJ whole genome shotgun (WGS) entry which is preliminary data.</text>
</comment>
<dbReference type="EMBL" id="JAVHNR010000001">
    <property type="protein sequence ID" value="KAK6357221.1"/>
    <property type="molecule type" value="Genomic_DNA"/>
</dbReference>
<proteinExistence type="predicted"/>
<evidence type="ECO:0000256" key="1">
    <source>
        <dbReference type="SAM" id="MobiDB-lite"/>
    </source>
</evidence>
<feature type="compositionally biased region" description="Basic residues" evidence="1">
    <location>
        <begin position="115"/>
        <end position="126"/>
    </location>
</feature>
<sequence>MTEDQTYYHHIEEELAQAKQTANYYFDAYRATSMYFSNQRRQMLHDQAMLRETQGQLRQVIRELHWYQAEFPSAQSKYHLETSSSKKGKGGTVNLAQQKPLPEIPHSPKTMPQAKKVKNTKGSKIRKALKPTELRRSLRLQGIDAISEEI</sequence>
<protein>
    <submittedName>
        <fullName evidence="2">Uncharacterized protein</fullName>
    </submittedName>
</protein>
<evidence type="ECO:0000313" key="3">
    <source>
        <dbReference type="Proteomes" id="UP001313282"/>
    </source>
</evidence>
<dbReference type="AlphaFoldDB" id="A0AAN8N5I5"/>
<feature type="region of interest" description="Disordered" evidence="1">
    <location>
        <begin position="77"/>
        <end position="126"/>
    </location>
</feature>